<dbReference type="CDD" id="cd00945">
    <property type="entry name" value="Aldolase_Class_I"/>
    <property type="match status" value="1"/>
</dbReference>
<comment type="catalytic activity">
    <reaction evidence="4">
        <text>a 2'-deoxyadenosine in DNA + S-adenosyl-L-methionine = an N(6)-methyl-2'-deoxyadenosine in DNA + S-adenosyl-L-homocysteine + H(+)</text>
        <dbReference type="Rhea" id="RHEA:15197"/>
        <dbReference type="Rhea" id="RHEA-COMP:12418"/>
        <dbReference type="Rhea" id="RHEA-COMP:12419"/>
        <dbReference type="ChEBI" id="CHEBI:15378"/>
        <dbReference type="ChEBI" id="CHEBI:57856"/>
        <dbReference type="ChEBI" id="CHEBI:59789"/>
        <dbReference type="ChEBI" id="CHEBI:90615"/>
        <dbReference type="ChEBI" id="CHEBI:90616"/>
        <dbReference type="EC" id="2.1.1.72"/>
    </reaction>
</comment>
<organism evidence="8 9">
    <name type="scientific">Rhodococcoides kyotonense</name>
    <dbReference type="NCBI Taxonomy" id="398843"/>
    <lineage>
        <taxon>Bacteria</taxon>
        <taxon>Bacillati</taxon>
        <taxon>Actinomycetota</taxon>
        <taxon>Actinomycetes</taxon>
        <taxon>Mycobacteriales</taxon>
        <taxon>Nocardiaceae</taxon>
        <taxon>Rhodococcoides</taxon>
    </lineage>
</organism>
<dbReference type="GO" id="GO:0009007">
    <property type="term" value="F:site-specific DNA-methyltransferase (adenine-specific) activity"/>
    <property type="evidence" value="ECO:0007669"/>
    <property type="project" value="UniProtKB-EC"/>
</dbReference>
<feature type="domain" description="DNA methylase adenine-specific" evidence="6">
    <location>
        <begin position="310"/>
        <end position="498"/>
    </location>
</feature>
<dbReference type="InterPro" id="IPR050953">
    <property type="entry name" value="N4_N6_ade-DNA_methylase"/>
</dbReference>
<dbReference type="SUPFAM" id="SSF53335">
    <property type="entry name" value="S-adenosyl-L-methionine-dependent methyltransferases"/>
    <property type="match status" value="1"/>
</dbReference>
<dbReference type="PRINTS" id="PR00507">
    <property type="entry name" value="N12N6MTFRASE"/>
</dbReference>
<evidence type="ECO:0000313" key="8">
    <source>
        <dbReference type="EMBL" id="OAK54065.1"/>
    </source>
</evidence>
<gene>
    <name evidence="8" type="ORF">A3K89_21425</name>
</gene>
<dbReference type="GO" id="GO:0003677">
    <property type="term" value="F:DNA binding"/>
    <property type="evidence" value="ECO:0007669"/>
    <property type="project" value="InterPro"/>
</dbReference>
<evidence type="ECO:0000256" key="5">
    <source>
        <dbReference type="SAM" id="MobiDB-lite"/>
    </source>
</evidence>
<evidence type="ECO:0000256" key="3">
    <source>
        <dbReference type="ARBA" id="ARBA00022679"/>
    </source>
</evidence>
<keyword evidence="9" id="KW-1185">Reference proteome</keyword>
<name>A0A177YF25_9NOCA</name>
<sequence length="1104" mass="121180">MTFADLIAQFGTSAKDKLDGPGEREALLSGPVARLIEDLGAESGMKTVAHDEVREQDGSVRPDFGVRVNGVLVGHIELKAPGVSLDPESYGKTTHNYRQWQRLKELPNLLHTNGVEWRLWRYGELVDEPVSLHTPSLTRTRGKLTAPSRMEMLLNSFLRWEPAPISSVSKLVDTLAPLARMLREEVRLALKAERRAIKAGADPDLQPFLGIARDWRILLFPHSRDEEFADGFSQTVVFALVLAVSDGIDISAGTLHDVARKLEGNYSLMGKALDLLTAHITKTPTWTAIEIIARTLSAARWPAIAAGGDDVYLHLYEHFLGTYDPEKRKKSGSYYTPVEVVDAMVRLTDDALKSHLGKPEGLRNPHVSIIDPAMGTGTYPLSVLRHVGAAAAQQYGPGAASEAVASTVARLYGIELQSGPFSVAELRVSAALRDSGAQMPASGLNLYVADTLEDPYSASKTQLSYTLQLIAKQRQQANAVKRERNIQVCIGNPPYKDHAGGMGGWIETGSDPATNLPPLNAFKLEGNGRHERHLSNLYAYFWRWATWKVFESTNHPDVRDGGSGVVCFITATGYLSGPGFRGMRQYLRSTCSHGWIINVTPEGKQPPSKNAVFNIETPVAIAMFLRRSDTDADVPADIRYIDVNGTRGEKFERLANLQLSDPGWQQARTGWTDSFVPAGSDTWDQYPAVDDLMPWRANGVLAGRGWVYGPSKDILEERLRDLVNESDPAVKSTKFGEGRDASLTKTKTPLFGDDVETDTLTPFNSTVIITDPKIVRVGYRSFDRQWLIADKRLIIQPSPDLWHARIPGQVFTIELHSEFPKSGPGLVFTSLIPDVHHFRGSGGGRALPMLHPDGTPNLAAGLVEALRAQFDLGVAPADVVYYLAAVCSHPGFVERFAADLKTPGVRVPITTNPELWTRAVQLGRHIVWLHTYGDQGEHPSGKISVQEGVQPGSAHPIYATSVGNSMPSSVDYDPESEILRLGEGRWTGVTQAVRDYTVGGANIIDSWTGYRLARPKGKRRSPLDSVNVTTWPAEWSIEFSDLLSVLTQLIDLEPAQQSLLEDILDGEVLTADELATMGVRWPAQTGDKDRQPRKAARGGLLDEA</sequence>
<dbReference type="Gene3D" id="3.40.50.150">
    <property type="entry name" value="Vaccinia Virus protein VP39"/>
    <property type="match status" value="1"/>
</dbReference>
<dbReference type="Pfam" id="PF02384">
    <property type="entry name" value="N6_Mtase"/>
    <property type="match status" value="1"/>
</dbReference>
<protein>
    <recommendedName>
        <fullName evidence="1">site-specific DNA-methyltransferase (adenine-specific)</fullName>
        <ecNumber evidence="1">2.1.1.72</ecNumber>
    </recommendedName>
</protein>
<evidence type="ECO:0000256" key="4">
    <source>
        <dbReference type="ARBA" id="ARBA00047942"/>
    </source>
</evidence>
<proteinExistence type="predicted"/>
<comment type="caution">
    <text evidence="8">The sequence shown here is derived from an EMBL/GenBank/DDBJ whole genome shotgun (WGS) entry which is preliminary data.</text>
</comment>
<dbReference type="InterPro" id="IPR029063">
    <property type="entry name" value="SAM-dependent_MTases_sf"/>
</dbReference>
<dbReference type="EC" id="2.1.1.72" evidence="1"/>
<dbReference type="GO" id="GO:0032259">
    <property type="term" value="P:methylation"/>
    <property type="evidence" value="ECO:0007669"/>
    <property type="project" value="UniProtKB-KW"/>
</dbReference>
<dbReference type="EMBL" id="LVHI01000013">
    <property type="protein sequence ID" value="OAK54065.1"/>
    <property type="molecule type" value="Genomic_DNA"/>
</dbReference>
<dbReference type="REBASE" id="159034">
    <property type="entry name" value="RkyKB10ORF21425P"/>
</dbReference>
<keyword evidence="2 8" id="KW-0489">Methyltransferase</keyword>
<dbReference type="AlphaFoldDB" id="A0A177YF25"/>
<reference evidence="8 9" key="1">
    <citation type="submission" date="2016-03" db="EMBL/GenBank/DDBJ databases">
        <title>Genome sequence of Rhodococcus kyotonensis KB10.</title>
        <authorList>
            <person name="Jeong H."/>
            <person name="Hong C.E."/>
            <person name="Jo S.H."/>
            <person name="Park J.M."/>
        </authorList>
    </citation>
    <scope>NUCLEOTIDE SEQUENCE [LARGE SCALE GENOMIC DNA]</scope>
    <source>
        <strain evidence="8 9">KB10</strain>
    </source>
</reference>
<accession>A0A177YF25</accession>
<keyword evidence="3 8" id="KW-0808">Transferase</keyword>
<evidence type="ECO:0000259" key="7">
    <source>
        <dbReference type="Pfam" id="PF18135"/>
    </source>
</evidence>
<evidence type="ECO:0000259" key="6">
    <source>
        <dbReference type="Pfam" id="PF02384"/>
    </source>
</evidence>
<dbReference type="Pfam" id="PF18135">
    <property type="entry name" value="Type_ISP_C"/>
    <property type="match status" value="1"/>
</dbReference>
<feature type="region of interest" description="Disordered" evidence="5">
    <location>
        <begin position="1082"/>
        <end position="1104"/>
    </location>
</feature>
<dbReference type="PANTHER" id="PTHR33841:SF1">
    <property type="entry name" value="DNA METHYLTRANSFERASE A"/>
    <property type="match status" value="1"/>
</dbReference>
<evidence type="ECO:0000256" key="1">
    <source>
        <dbReference type="ARBA" id="ARBA00011900"/>
    </source>
</evidence>
<feature type="domain" description="Type ISP restriction-modification enzyme LLaBIII C-terminal specificity" evidence="7">
    <location>
        <begin position="691"/>
        <end position="1041"/>
    </location>
</feature>
<dbReference type="PANTHER" id="PTHR33841">
    <property type="entry name" value="DNA METHYLTRANSFERASE YEEA-RELATED"/>
    <property type="match status" value="1"/>
</dbReference>
<dbReference type="InterPro" id="IPR003356">
    <property type="entry name" value="DNA_methylase_A-5"/>
</dbReference>
<dbReference type="GO" id="GO:0008170">
    <property type="term" value="F:N-methyltransferase activity"/>
    <property type="evidence" value="ECO:0007669"/>
    <property type="project" value="InterPro"/>
</dbReference>
<evidence type="ECO:0000256" key="2">
    <source>
        <dbReference type="ARBA" id="ARBA00022603"/>
    </source>
</evidence>
<dbReference type="Proteomes" id="UP000077519">
    <property type="component" value="Unassembled WGS sequence"/>
</dbReference>
<dbReference type="RefSeq" id="WP_068426453.1">
    <property type="nucleotide sequence ID" value="NZ_LVHI01000013.1"/>
</dbReference>
<evidence type="ECO:0000313" key="9">
    <source>
        <dbReference type="Proteomes" id="UP000077519"/>
    </source>
</evidence>
<dbReference type="InterPro" id="IPR041635">
    <property type="entry name" value="Type_ISP_LLaBIII_C"/>
</dbReference>